<sequence>MNFYYWGARTTMNKFWDVLYTSVVSFWVFGTVTLITWLSVTGYLGRVYASMLYNGVFALASLYLCVVNWENKFKKNSVIFLVGSFYSLTGVILIFYYRILA</sequence>
<keyword evidence="1" id="KW-0472">Membrane</keyword>
<keyword evidence="3" id="KW-1185">Reference proteome</keyword>
<feature type="transmembrane region" description="Helical" evidence="1">
    <location>
        <begin position="46"/>
        <end position="66"/>
    </location>
</feature>
<evidence type="ECO:0000256" key="1">
    <source>
        <dbReference type="SAM" id="Phobius"/>
    </source>
</evidence>
<organism evidence="2 3">
    <name type="scientific">Marinococcus luteus</name>
    <dbReference type="NCBI Taxonomy" id="1122204"/>
    <lineage>
        <taxon>Bacteria</taxon>
        <taxon>Bacillati</taxon>
        <taxon>Bacillota</taxon>
        <taxon>Bacilli</taxon>
        <taxon>Bacillales</taxon>
        <taxon>Bacillaceae</taxon>
        <taxon>Marinococcus</taxon>
    </lineage>
</organism>
<dbReference type="EMBL" id="FNNC01000001">
    <property type="protein sequence ID" value="SDW09105.1"/>
    <property type="molecule type" value="Genomic_DNA"/>
</dbReference>
<name>A0A1H2QPT8_9BACI</name>
<keyword evidence="1" id="KW-0812">Transmembrane</keyword>
<reference evidence="2 3" key="1">
    <citation type="submission" date="2016-10" db="EMBL/GenBank/DDBJ databases">
        <authorList>
            <person name="de Groot N.N."/>
        </authorList>
    </citation>
    <scope>NUCLEOTIDE SEQUENCE [LARGE SCALE GENOMIC DNA]</scope>
    <source>
        <strain evidence="2 3">DSM 23126</strain>
    </source>
</reference>
<protein>
    <submittedName>
        <fullName evidence="2">Uncharacterized protein</fullName>
    </submittedName>
</protein>
<proteinExistence type="predicted"/>
<evidence type="ECO:0000313" key="3">
    <source>
        <dbReference type="Proteomes" id="UP000199488"/>
    </source>
</evidence>
<feature type="transmembrane region" description="Helical" evidence="1">
    <location>
        <begin position="18"/>
        <end position="40"/>
    </location>
</feature>
<dbReference type="AlphaFoldDB" id="A0A1H2QPT8"/>
<dbReference type="STRING" id="1122204.SAMN05421781_0413"/>
<gene>
    <name evidence="2" type="ORF">SAMN05421781_0413</name>
</gene>
<evidence type="ECO:0000313" key="2">
    <source>
        <dbReference type="EMBL" id="SDW09105.1"/>
    </source>
</evidence>
<accession>A0A1H2QPT8</accession>
<keyword evidence="1" id="KW-1133">Transmembrane helix</keyword>
<dbReference type="Proteomes" id="UP000199488">
    <property type="component" value="Unassembled WGS sequence"/>
</dbReference>
<feature type="transmembrane region" description="Helical" evidence="1">
    <location>
        <begin position="78"/>
        <end position="99"/>
    </location>
</feature>